<proteinExistence type="predicted"/>
<name>A0A1C0AIW1_9ACTN</name>
<reference evidence="4" key="1">
    <citation type="submission" date="2016-07" db="EMBL/GenBank/DDBJ databases">
        <authorList>
            <person name="Florea S."/>
            <person name="Webb J.S."/>
            <person name="Jaromczyk J."/>
            <person name="Schardl C.L."/>
        </authorList>
    </citation>
    <scope>NUCLEOTIDE SEQUENCE [LARGE SCALE GENOMIC DNA]</scope>
    <source>
        <strain evidence="4">IPBSL-7</strain>
    </source>
</reference>
<comment type="caution">
    <text evidence="3">The sequence shown here is derived from an EMBL/GenBank/DDBJ whole genome shotgun (WGS) entry which is preliminary data.</text>
</comment>
<dbReference type="SUPFAM" id="SSF48208">
    <property type="entry name" value="Six-hairpin glycosidases"/>
    <property type="match status" value="1"/>
</dbReference>
<feature type="domain" description="Mannosylglycerate hydrolase MGH1-like glycoside hydrolase" evidence="2">
    <location>
        <begin position="439"/>
        <end position="601"/>
    </location>
</feature>
<evidence type="ECO:0000259" key="2">
    <source>
        <dbReference type="Pfam" id="PF22422"/>
    </source>
</evidence>
<dbReference type="InterPro" id="IPR008928">
    <property type="entry name" value="6-hairpin_glycosidase_sf"/>
</dbReference>
<dbReference type="Pfam" id="PF14742">
    <property type="entry name" value="GDE_N_bis"/>
    <property type="match status" value="1"/>
</dbReference>
<dbReference type="GO" id="GO:0005975">
    <property type="term" value="P:carbohydrate metabolic process"/>
    <property type="evidence" value="ECO:0007669"/>
    <property type="project" value="InterPro"/>
</dbReference>
<gene>
    <name evidence="3" type="ORF">BCR15_07635</name>
</gene>
<organism evidence="3 4">
    <name type="scientific">Tessaracoccus lapidicaptus</name>
    <dbReference type="NCBI Taxonomy" id="1427523"/>
    <lineage>
        <taxon>Bacteria</taxon>
        <taxon>Bacillati</taxon>
        <taxon>Actinomycetota</taxon>
        <taxon>Actinomycetes</taxon>
        <taxon>Propionibacteriales</taxon>
        <taxon>Propionibacteriaceae</taxon>
        <taxon>Tessaracoccus</taxon>
    </lineage>
</organism>
<evidence type="ECO:0000313" key="3">
    <source>
        <dbReference type="EMBL" id="OCL32053.1"/>
    </source>
</evidence>
<dbReference type="Gene3D" id="1.50.10.10">
    <property type="match status" value="1"/>
</dbReference>
<dbReference type="AlphaFoldDB" id="A0A1C0AIW1"/>
<feature type="domain" description="Putative glycogen debranching enzyme N-terminal" evidence="1">
    <location>
        <begin position="25"/>
        <end position="206"/>
    </location>
</feature>
<dbReference type="Proteomes" id="UP000093501">
    <property type="component" value="Unassembled WGS sequence"/>
</dbReference>
<keyword evidence="4" id="KW-1185">Reference proteome</keyword>
<dbReference type="InterPro" id="IPR054491">
    <property type="entry name" value="MGH1-like_GH"/>
</dbReference>
<evidence type="ECO:0000259" key="1">
    <source>
        <dbReference type="Pfam" id="PF14742"/>
    </source>
</evidence>
<dbReference type="InterPro" id="IPR012341">
    <property type="entry name" value="6hp_glycosidase-like_sf"/>
</dbReference>
<accession>A0A1C0AIW1</accession>
<sequence>MIQEDPRRPLGLGPVHRPAETVTVVEGSSFSTSRPNGDMHPHHADGLFVRDTRVVSRWELRVDGQEVEPLGVVAPEPYECRFVGRAPARPGQVEPTLVVERHRMVGHGMREDLAVTNFGTETAGLDLSLHVEADFADLFEVKERRPVRALAITSDAAAGELTFRLAADGAAEGRLVRVASPDARVAPGVLLFQVLVPAKGTWRATVEVTTSGDGAPPGPPFPVGQPLEAAAPAKRMRSWRHATASVSVGNPVLDAALRTSRRDLGALRIVDPEHPGDDVVAAGAPWFMALFGRDSLLTSHMMMPYAPDLSMGTLRTLARRQGRRYNPMTEEQPGRILHEVRLGVDESLALGGGRIYFGSVDATPLFVVLAGEALRWGVGTAVLSELKPAVDAAVAWILGDGDLDGDGFVEYRRSSDRGLLNQGWKDSTDSMSHLSGAEARAPIALAEVQGYCYAALLAAADLGEALGGGRDPEELRARAAALKERFHDAFWAPDLECYAMGLDADKRRLEVVSSNIGHCLWSGIVDDDHAEAVVARLMADDMFTGFGLRTLSAESARYNPISYHNGSVWPHDSVIAATGMHRYGRRAEALRLVRGLLDALEAFDGRLPELFGGFGRSEQPVPVPYPTSCSPQAWAAATPFEMLRILLGLSPDQESGAVRAQPVPDFVGAAAVTGIRRGGRLFDVLADLDEARIGEPSGDRPD</sequence>
<dbReference type="EMBL" id="MBQD01000024">
    <property type="protein sequence ID" value="OCL32053.1"/>
    <property type="molecule type" value="Genomic_DNA"/>
</dbReference>
<evidence type="ECO:0008006" key="5">
    <source>
        <dbReference type="Google" id="ProtNLM"/>
    </source>
</evidence>
<dbReference type="Pfam" id="PF22422">
    <property type="entry name" value="MGH1-like_GH"/>
    <property type="match status" value="1"/>
</dbReference>
<evidence type="ECO:0000313" key="4">
    <source>
        <dbReference type="Proteomes" id="UP000093501"/>
    </source>
</evidence>
<protein>
    <recommendedName>
        <fullName evidence="5">Amylo-alpha-1,6-glucosidase</fullName>
    </recommendedName>
</protein>
<dbReference type="InterPro" id="IPR032856">
    <property type="entry name" value="GDE_N_bis"/>
</dbReference>